<keyword evidence="5 8" id="KW-0406">Ion transport</keyword>
<keyword evidence="1 8" id="KW-0813">Transport</keyword>
<feature type="transmembrane region" description="Helical" evidence="8">
    <location>
        <begin position="133"/>
        <end position="152"/>
    </location>
</feature>
<accession>A0A4U9QX47</accession>
<dbReference type="PANTHER" id="PTHR35529:SF1">
    <property type="entry name" value="MANGANESE EFFLUX PUMP MNTP-RELATED"/>
    <property type="match status" value="1"/>
</dbReference>
<gene>
    <name evidence="9" type="primary">yebN</name>
    <name evidence="8" type="synonym">mntP</name>
    <name evidence="9" type="ORF">NCTC503_00279</name>
</gene>
<evidence type="ECO:0000313" key="10">
    <source>
        <dbReference type="Proteomes" id="UP000308489"/>
    </source>
</evidence>
<comment type="subcellular location">
    <subcellularLocation>
        <location evidence="8">Cell membrane</location>
        <topology evidence="8">Multi-pass membrane protein</topology>
    </subcellularLocation>
</comment>
<comment type="function">
    <text evidence="8">Probably functions as a manganese efflux pump.</text>
</comment>
<evidence type="ECO:0000313" key="9">
    <source>
        <dbReference type="EMBL" id="VTQ83039.1"/>
    </source>
</evidence>
<keyword evidence="6 8" id="KW-0472">Membrane</keyword>
<evidence type="ECO:0000256" key="8">
    <source>
        <dbReference type="HAMAP-Rule" id="MF_01521"/>
    </source>
</evidence>
<dbReference type="InterPro" id="IPR003810">
    <property type="entry name" value="Mntp/YtaF"/>
</dbReference>
<keyword evidence="3 8" id="KW-0812">Transmembrane</keyword>
<feature type="transmembrane region" description="Helical" evidence="8">
    <location>
        <begin position="164"/>
        <end position="181"/>
    </location>
</feature>
<name>A0A4U9QX47_HATHI</name>
<evidence type="ECO:0000256" key="3">
    <source>
        <dbReference type="ARBA" id="ARBA00022692"/>
    </source>
</evidence>
<evidence type="ECO:0000256" key="6">
    <source>
        <dbReference type="ARBA" id="ARBA00023136"/>
    </source>
</evidence>
<evidence type="ECO:0000256" key="2">
    <source>
        <dbReference type="ARBA" id="ARBA00022475"/>
    </source>
</evidence>
<evidence type="ECO:0000256" key="5">
    <source>
        <dbReference type="ARBA" id="ARBA00023065"/>
    </source>
</evidence>
<dbReference type="OrthoDB" id="9811590at2"/>
<keyword evidence="10" id="KW-1185">Reference proteome</keyword>
<keyword evidence="7 8" id="KW-0464">Manganese</keyword>
<reference evidence="9 10" key="1">
    <citation type="submission" date="2019-05" db="EMBL/GenBank/DDBJ databases">
        <authorList>
            <consortium name="Pathogen Informatics"/>
        </authorList>
    </citation>
    <scope>NUCLEOTIDE SEQUENCE [LARGE SCALE GENOMIC DNA]</scope>
    <source>
        <strain evidence="9 10">NCTC503</strain>
    </source>
</reference>
<feature type="transmembrane region" description="Helical" evidence="8">
    <location>
        <begin position="6"/>
        <end position="28"/>
    </location>
</feature>
<comment type="similarity">
    <text evidence="8">Belongs to the MntP (TC 9.B.29) family.</text>
</comment>
<keyword evidence="4 8" id="KW-1133">Transmembrane helix</keyword>
<dbReference type="AlphaFoldDB" id="A0A4U9QX47"/>
<organism evidence="9 10">
    <name type="scientific">Hathewaya histolytica</name>
    <name type="common">Clostridium histolyticum</name>
    <dbReference type="NCBI Taxonomy" id="1498"/>
    <lineage>
        <taxon>Bacteria</taxon>
        <taxon>Bacillati</taxon>
        <taxon>Bacillota</taxon>
        <taxon>Clostridia</taxon>
        <taxon>Eubacteriales</taxon>
        <taxon>Clostridiaceae</taxon>
        <taxon>Hathewaya</taxon>
    </lineage>
</organism>
<evidence type="ECO:0000256" key="1">
    <source>
        <dbReference type="ARBA" id="ARBA00022448"/>
    </source>
</evidence>
<dbReference type="InterPro" id="IPR022929">
    <property type="entry name" value="Put_MntP"/>
</dbReference>
<dbReference type="RefSeq" id="WP_138209100.1">
    <property type="nucleotide sequence ID" value="NZ_CBCRUQ010000010.1"/>
</dbReference>
<sequence>MNLFSIFLVALGLAMDAFAVSITSGMLIPNLKKKHAAKIAFAFGFAQALMPLIGFIAGINFKDYIARIDHWIAFVLLGFLGVKMILEGREQCQEKEAFNPLKTKVLLMLSIATSIDALIIGISFAFLDVSITKAVLIIGIITFIICFIGVLIGKKCNCIFRSRAEYLGGAILILMGIKILFEHLDISLSSIISLFT</sequence>
<proteinExistence type="inferred from homology"/>
<dbReference type="HAMAP" id="MF_01521">
    <property type="entry name" value="MntP_pump"/>
    <property type="match status" value="1"/>
</dbReference>
<dbReference type="Proteomes" id="UP000308489">
    <property type="component" value="Chromosome 1"/>
</dbReference>
<keyword evidence="2 8" id="KW-1003">Cell membrane</keyword>
<feature type="transmembrane region" description="Helical" evidence="8">
    <location>
        <begin position="106"/>
        <end position="127"/>
    </location>
</feature>
<dbReference type="GO" id="GO:0005384">
    <property type="term" value="F:manganese ion transmembrane transporter activity"/>
    <property type="evidence" value="ECO:0007669"/>
    <property type="project" value="UniProtKB-UniRule"/>
</dbReference>
<dbReference type="Pfam" id="PF02659">
    <property type="entry name" value="Mntp"/>
    <property type="match status" value="1"/>
</dbReference>
<dbReference type="PANTHER" id="PTHR35529">
    <property type="entry name" value="MANGANESE EFFLUX PUMP MNTP-RELATED"/>
    <property type="match status" value="1"/>
</dbReference>
<evidence type="ECO:0000256" key="4">
    <source>
        <dbReference type="ARBA" id="ARBA00022989"/>
    </source>
</evidence>
<protein>
    <recommendedName>
        <fullName evidence="8">Putative manganese efflux pump MntP</fullName>
    </recommendedName>
</protein>
<evidence type="ECO:0000256" key="7">
    <source>
        <dbReference type="ARBA" id="ARBA00023211"/>
    </source>
</evidence>
<dbReference type="KEGG" id="hhw:NCTC503_00279"/>
<dbReference type="GO" id="GO:0005886">
    <property type="term" value="C:plasma membrane"/>
    <property type="evidence" value="ECO:0007669"/>
    <property type="project" value="UniProtKB-SubCell"/>
</dbReference>
<dbReference type="EMBL" id="LR590481">
    <property type="protein sequence ID" value="VTQ83039.1"/>
    <property type="molecule type" value="Genomic_DNA"/>
</dbReference>
<feature type="transmembrane region" description="Helical" evidence="8">
    <location>
        <begin position="40"/>
        <end position="59"/>
    </location>
</feature>